<dbReference type="Pfam" id="PF13646">
    <property type="entry name" value="HEAT_2"/>
    <property type="match status" value="1"/>
</dbReference>
<keyword evidence="1" id="KW-1133">Transmembrane helix</keyword>
<evidence type="ECO:0000313" key="3">
    <source>
        <dbReference type="Proteomes" id="UP000279911"/>
    </source>
</evidence>
<dbReference type="InterPro" id="IPR016024">
    <property type="entry name" value="ARM-type_fold"/>
</dbReference>
<keyword evidence="1" id="KW-0472">Membrane</keyword>
<gene>
    <name evidence="2" type="ORF">EJA10_00640</name>
</gene>
<dbReference type="RefSeq" id="WP_125478064.1">
    <property type="nucleotide sequence ID" value="NZ_RSFW01000002.1"/>
</dbReference>
<dbReference type="OrthoDB" id="2112914at2"/>
<proteinExistence type="predicted"/>
<evidence type="ECO:0000256" key="1">
    <source>
        <dbReference type="SAM" id="Phobius"/>
    </source>
</evidence>
<evidence type="ECO:0000313" key="2">
    <source>
        <dbReference type="EMBL" id="RSD29193.1"/>
    </source>
</evidence>
<name>A0A427TXJ0_9BACI</name>
<dbReference type="SUPFAM" id="SSF48371">
    <property type="entry name" value="ARM repeat"/>
    <property type="match status" value="1"/>
</dbReference>
<dbReference type="EMBL" id="RSFW01000002">
    <property type="protein sequence ID" value="RSD29193.1"/>
    <property type="molecule type" value="Genomic_DNA"/>
</dbReference>
<dbReference type="Proteomes" id="UP000279911">
    <property type="component" value="Unassembled WGS sequence"/>
</dbReference>
<keyword evidence="1" id="KW-0812">Transmembrane</keyword>
<feature type="transmembrane region" description="Helical" evidence="1">
    <location>
        <begin position="6"/>
        <end position="29"/>
    </location>
</feature>
<comment type="caution">
    <text evidence="2">The sequence shown here is derived from an EMBL/GenBank/DDBJ whole genome shotgun (WGS) entry which is preliminary data.</text>
</comment>
<sequence length="348" mass="40454">MIKDEIQFLLTLFLLLSGSLLLLLFYLVIRKARENRLKRRVEEQKQAINDKLLHSILTGEALRSLQADSKAKALAIEQLLSHYADFLEGEAEKKNLEKLAESLLLHHYRKGLRKPKWSTRMNALFYIETFRMAALKEEILAMLKHKRVTKEEQVRALTILAEFQAKEMFRLLMDEYKDLSHLEYRNILSRVEDRGFEQFLLGYHSCHSELQYALLDLVGLKKNLQYLQFIESVFSASNGEERIRALKALASVGFVQNMEVYLPLLKSANWQERMLSARLAGAMKLEQALPDLVELLQDSSWWVRSQAGQSIMSFPQGRVTLEKVMAESNDTFARDMAWEWMNKGVHQS</sequence>
<dbReference type="AlphaFoldDB" id="A0A427TXJ0"/>
<dbReference type="InterPro" id="IPR011989">
    <property type="entry name" value="ARM-like"/>
</dbReference>
<dbReference type="Gene3D" id="1.25.10.10">
    <property type="entry name" value="Leucine-rich Repeat Variant"/>
    <property type="match status" value="1"/>
</dbReference>
<organism evidence="2 3">
    <name type="scientific">Mesobacillus subterraneus</name>
    <dbReference type="NCBI Taxonomy" id="285983"/>
    <lineage>
        <taxon>Bacteria</taxon>
        <taxon>Bacillati</taxon>
        <taxon>Bacillota</taxon>
        <taxon>Bacilli</taxon>
        <taxon>Bacillales</taxon>
        <taxon>Bacillaceae</taxon>
        <taxon>Mesobacillus</taxon>
    </lineage>
</organism>
<protein>
    <submittedName>
        <fullName evidence="2">HEAT repeat domain-containing protein</fullName>
    </submittedName>
</protein>
<reference evidence="3" key="1">
    <citation type="submission" date="2018-12" db="EMBL/GenBank/DDBJ databases">
        <title>Bacillus chawlae sp. nov., Bacillus glennii sp. nov., and Bacillus saganii sp. nov. Isolated from the Vehicle Assembly Building at Kennedy Space Center where the Viking Spacecraft were Assembled.</title>
        <authorList>
            <person name="Seuylemezian A."/>
            <person name="Vaishampayan P."/>
        </authorList>
    </citation>
    <scope>NUCLEOTIDE SEQUENCE [LARGE SCALE GENOMIC DNA]</scope>
    <source>
        <strain evidence="3">DSM 13966</strain>
    </source>
</reference>
<accession>A0A427TXJ0</accession>